<reference evidence="11 12" key="1">
    <citation type="submission" date="2022-08" db="EMBL/GenBank/DDBJ databases">
        <title>Bacterial and archaeal communities from various locations to study Microbial Dark Matter (Phase II).</title>
        <authorList>
            <person name="Stepanauskas R."/>
        </authorList>
    </citation>
    <scope>NUCLEOTIDE SEQUENCE [LARGE SCALE GENOMIC DNA]</scope>
    <source>
        <strain evidence="11 12">PD1</strain>
    </source>
</reference>
<dbReference type="EC" id="2.3.3.21" evidence="8"/>
<dbReference type="NCBIfam" id="TIGR00977">
    <property type="entry name" value="citramal_synth"/>
    <property type="match status" value="1"/>
</dbReference>
<proteinExistence type="inferred from homology"/>
<keyword evidence="12" id="KW-1185">Reference proteome</keyword>
<keyword evidence="3" id="KW-0028">Amino-acid biosynthesis</keyword>
<comment type="similarity">
    <text evidence="2 9">Belongs to the alpha-IPM synthase/homocitrate synthase family.</text>
</comment>
<dbReference type="EMBL" id="JANUCP010000004">
    <property type="protein sequence ID" value="MCS3920093.1"/>
    <property type="molecule type" value="Genomic_DNA"/>
</dbReference>
<dbReference type="PROSITE" id="PS00815">
    <property type="entry name" value="AIPM_HOMOCIT_SYNTH_1"/>
    <property type="match status" value="1"/>
</dbReference>
<protein>
    <recommendedName>
        <fullName evidence="8">Citramalate synthase</fullName>
        <ecNumber evidence="8">2.3.3.21</ecNumber>
    </recommendedName>
</protein>
<dbReference type="Gene3D" id="3.30.160.270">
    <property type="match status" value="1"/>
</dbReference>
<evidence type="ECO:0000256" key="8">
    <source>
        <dbReference type="NCBIfam" id="TIGR00977"/>
    </source>
</evidence>
<evidence type="ECO:0000256" key="1">
    <source>
        <dbReference type="ARBA" id="ARBA00004743"/>
    </source>
</evidence>
<dbReference type="InterPro" id="IPR013709">
    <property type="entry name" value="2-isopropylmalate_synth_dimer"/>
</dbReference>
<sequence>MSRPERVFLYDTTLRDGAQAEGVSFSLEDKIRIAQKLDEFGIHYIEAGWPGSNPKDNEFFKIARDMEWKNAKLVAFSMTRRKGVKAENDDNIITLLSCGTPVVAIVGKTWDFHVTEALGTTLEENLRMIEDTVRLAKREGKEVVYDAEHFFDGYKSNPSYALETILAAQEAGADWIVPCDTNGGTLPHEIEQILAEVKSRLKVPFGIHTHNDCDTAVASAIAAVLQGATQVQGTINGIGERTGNCNLISVIANLELKLGIHCVGKERLRKLTELSYFVSEVANLVPNDKQPFVGKSVFAHKGGMHSDAVMKRPETYEHIPPELVGNKRRILVSELAGRAAVVAKAAEFGIYLDKRSPEVAHIINEIKRREREGYEYESADASLELLIRRHLGLSRKFFELVNFTVVVTHRNGTITAEAKVKVRVGDEELITAAEGDGPVHALDIALRKALESFYPELKSVRLTDYKVRVVNSEAATGAKVRVLIESRDEAGVWTTIGVSTNIIEASLIALLDSLEYGLLRKLGAPVLATPTSGVAKG</sequence>
<keyword evidence="5 9" id="KW-0808">Transferase</keyword>
<dbReference type="Pfam" id="PF22617">
    <property type="entry name" value="HCS_D2"/>
    <property type="match status" value="1"/>
</dbReference>
<evidence type="ECO:0000256" key="3">
    <source>
        <dbReference type="ARBA" id="ARBA00022605"/>
    </source>
</evidence>
<dbReference type="PANTHER" id="PTHR43538">
    <property type="entry name" value="ALPHA-IPM SYNTHASE/HOMOCITRATE SYNTHASE"/>
    <property type="match status" value="1"/>
</dbReference>
<keyword evidence="11" id="KW-0012">Acyltransferase</keyword>
<dbReference type="InterPro" id="IPR036230">
    <property type="entry name" value="LeuA_allosteric_dom_sf"/>
</dbReference>
<evidence type="ECO:0000313" key="12">
    <source>
        <dbReference type="Proteomes" id="UP001204798"/>
    </source>
</evidence>
<evidence type="ECO:0000256" key="6">
    <source>
        <dbReference type="ARBA" id="ARBA00023304"/>
    </source>
</evidence>
<dbReference type="Gene3D" id="1.10.238.260">
    <property type="match status" value="1"/>
</dbReference>
<dbReference type="InterPro" id="IPR000891">
    <property type="entry name" value="PYR_CT"/>
</dbReference>
<comment type="pathway">
    <text evidence="1">Amino-acid biosynthesis; L-isoleucine biosynthesis; 2-oxobutanoate from pyruvate: step 1/3.</text>
</comment>
<dbReference type="PROSITE" id="PS50991">
    <property type="entry name" value="PYR_CT"/>
    <property type="match status" value="1"/>
</dbReference>
<dbReference type="SUPFAM" id="SSF51569">
    <property type="entry name" value="Aldolase"/>
    <property type="match status" value="1"/>
</dbReference>
<dbReference type="PANTHER" id="PTHR43538:SF1">
    <property type="entry name" value="(R)-CITRAMALATE SYNTHASE"/>
    <property type="match status" value="1"/>
</dbReference>
<dbReference type="Pfam" id="PF00682">
    <property type="entry name" value="HMGL-like"/>
    <property type="match status" value="1"/>
</dbReference>
<comment type="catalytic activity">
    <reaction evidence="7">
        <text>pyruvate + acetyl-CoA + H2O = (3R)-citramalate + CoA + H(+)</text>
        <dbReference type="Rhea" id="RHEA:19045"/>
        <dbReference type="ChEBI" id="CHEBI:15361"/>
        <dbReference type="ChEBI" id="CHEBI:15377"/>
        <dbReference type="ChEBI" id="CHEBI:15378"/>
        <dbReference type="ChEBI" id="CHEBI:30934"/>
        <dbReference type="ChEBI" id="CHEBI:57287"/>
        <dbReference type="ChEBI" id="CHEBI:57288"/>
        <dbReference type="EC" id="2.3.3.21"/>
    </reaction>
</comment>
<dbReference type="Proteomes" id="UP001204798">
    <property type="component" value="Unassembled WGS sequence"/>
</dbReference>
<dbReference type="GO" id="GO:0003852">
    <property type="term" value="F:2-isopropylmalate synthase activity"/>
    <property type="evidence" value="ECO:0007669"/>
    <property type="project" value="UniProtKB-EC"/>
</dbReference>
<accession>A0ABT2EQ59</accession>
<dbReference type="SMART" id="SM00917">
    <property type="entry name" value="LeuA_dimer"/>
    <property type="match status" value="1"/>
</dbReference>
<evidence type="ECO:0000256" key="2">
    <source>
        <dbReference type="ARBA" id="ARBA00006154"/>
    </source>
</evidence>
<evidence type="ECO:0000313" key="11">
    <source>
        <dbReference type="EMBL" id="MCS3920093.1"/>
    </source>
</evidence>
<dbReference type="RefSeq" id="WP_259097631.1">
    <property type="nucleotide sequence ID" value="NZ_CP130454.1"/>
</dbReference>
<dbReference type="Pfam" id="PF08502">
    <property type="entry name" value="LeuA_dimer"/>
    <property type="match status" value="1"/>
</dbReference>
<feature type="domain" description="Pyruvate carboxyltransferase" evidence="10">
    <location>
        <begin position="7"/>
        <end position="269"/>
    </location>
</feature>
<dbReference type="Gene3D" id="3.20.20.70">
    <property type="entry name" value="Aldolase class I"/>
    <property type="match status" value="1"/>
</dbReference>
<evidence type="ECO:0000256" key="9">
    <source>
        <dbReference type="RuleBase" id="RU003523"/>
    </source>
</evidence>
<name>A0ABT2EQ59_9BACT</name>
<dbReference type="CDD" id="cd07941">
    <property type="entry name" value="DRE_TIM_LeuA3"/>
    <property type="match status" value="1"/>
</dbReference>
<dbReference type="InterPro" id="IPR013785">
    <property type="entry name" value="Aldolase_TIM"/>
</dbReference>
<keyword evidence="6" id="KW-0100">Branched-chain amino acid biosynthesis</keyword>
<evidence type="ECO:0000256" key="7">
    <source>
        <dbReference type="ARBA" id="ARBA00048263"/>
    </source>
</evidence>
<gene>
    <name evidence="11" type="ORF">M2350_002510</name>
</gene>
<dbReference type="SUPFAM" id="SSF110921">
    <property type="entry name" value="2-isopropylmalate synthase LeuA, allosteric (dimerisation) domain"/>
    <property type="match status" value="1"/>
</dbReference>
<dbReference type="InterPro" id="IPR005675">
    <property type="entry name" value="Citramal_synthase"/>
</dbReference>
<dbReference type="InterPro" id="IPR002034">
    <property type="entry name" value="AIPM/Hcit_synth_CS"/>
</dbReference>
<organism evidence="11 12">
    <name type="scientific">Candidatus Fervidibacter sacchari</name>
    <dbReference type="NCBI Taxonomy" id="1448929"/>
    <lineage>
        <taxon>Bacteria</taxon>
        <taxon>Candidatus Fervidibacterota</taxon>
        <taxon>Candidatus Fervidibacter</taxon>
    </lineage>
</organism>
<evidence type="ECO:0000259" key="10">
    <source>
        <dbReference type="PROSITE" id="PS50991"/>
    </source>
</evidence>
<keyword evidence="4" id="KW-0412">Isoleucine biosynthesis</keyword>
<dbReference type="InterPro" id="IPR054691">
    <property type="entry name" value="LeuA/HCS_post-cat"/>
</dbReference>
<evidence type="ECO:0000256" key="5">
    <source>
        <dbReference type="ARBA" id="ARBA00022679"/>
    </source>
</evidence>
<evidence type="ECO:0000256" key="4">
    <source>
        <dbReference type="ARBA" id="ARBA00022624"/>
    </source>
</evidence>
<comment type="caution">
    <text evidence="11">The sequence shown here is derived from an EMBL/GenBank/DDBJ whole genome shotgun (WGS) entry which is preliminary data.</text>
</comment>